<proteinExistence type="inferred from homology"/>
<evidence type="ECO:0000313" key="6">
    <source>
        <dbReference type="EMBL" id="MDY7232170.1"/>
    </source>
</evidence>
<dbReference type="InterPro" id="IPR050176">
    <property type="entry name" value="LTTR"/>
</dbReference>
<comment type="caution">
    <text evidence="6">The sequence shown here is derived from an EMBL/GenBank/DDBJ whole genome shotgun (WGS) entry which is preliminary data.</text>
</comment>
<dbReference type="RefSeq" id="WP_321550884.1">
    <property type="nucleotide sequence ID" value="NZ_JAXIVS010000018.1"/>
</dbReference>
<evidence type="ECO:0000259" key="5">
    <source>
        <dbReference type="PROSITE" id="PS50931"/>
    </source>
</evidence>
<evidence type="ECO:0000313" key="7">
    <source>
        <dbReference type="Proteomes" id="UP001291309"/>
    </source>
</evidence>
<dbReference type="InterPro" id="IPR036390">
    <property type="entry name" value="WH_DNA-bd_sf"/>
</dbReference>
<dbReference type="Pfam" id="PF00126">
    <property type="entry name" value="HTH_1"/>
    <property type="match status" value="1"/>
</dbReference>
<evidence type="ECO:0000256" key="2">
    <source>
        <dbReference type="ARBA" id="ARBA00023015"/>
    </source>
</evidence>
<evidence type="ECO:0000256" key="1">
    <source>
        <dbReference type="ARBA" id="ARBA00009437"/>
    </source>
</evidence>
<feature type="domain" description="HTH lysR-type" evidence="5">
    <location>
        <begin position="1"/>
        <end position="60"/>
    </location>
</feature>
<dbReference type="InterPro" id="IPR005119">
    <property type="entry name" value="LysR_subst-bd"/>
</dbReference>
<name>A0ABU5HFX7_9BACT</name>
<dbReference type="Gene3D" id="3.40.190.290">
    <property type="match status" value="1"/>
</dbReference>
<dbReference type="PROSITE" id="PS50931">
    <property type="entry name" value="HTH_LYSR"/>
    <property type="match status" value="1"/>
</dbReference>
<dbReference type="SUPFAM" id="SSF53850">
    <property type="entry name" value="Periplasmic binding protein-like II"/>
    <property type="match status" value="1"/>
</dbReference>
<keyword evidence="4" id="KW-0804">Transcription</keyword>
<keyword evidence="2" id="KW-0805">Transcription regulation</keyword>
<keyword evidence="3" id="KW-0238">DNA-binding</keyword>
<gene>
    <name evidence="6" type="ORF">SYV04_37625</name>
</gene>
<evidence type="ECO:0000256" key="3">
    <source>
        <dbReference type="ARBA" id="ARBA00023125"/>
    </source>
</evidence>
<dbReference type="Gene3D" id="1.10.10.10">
    <property type="entry name" value="Winged helix-like DNA-binding domain superfamily/Winged helix DNA-binding domain"/>
    <property type="match status" value="1"/>
</dbReference>
<reference evidence="6 7" key="1">
    <citation type="submission" date="2023-12" db="EMBL/GenBank/DDBJ databases">
        <title>the genome sequence of Hyalangium sp. s54d21.</title>
        <authorList>
            <person name="Zhang X."/>
        </authorList>
    </citation>
    <scope>NUCLEOTIDE SEQUENCE [LARGE SCALE GENOMIC DNA]</scope>
    <source>
        <strain evidence="7">s54d21</strain>
    </source>
</reference>
<dbReference type="CDD" id="cd05466">
    <property type="entry name" value="PBP2_LTTR_substrate"/>
    <property type="match status" value="1"/>
</dbReference>
<dbReference type="InterPro" id="IPR036388">
    <property type="entry name" value="WH-like_DNA-bd_sf"/>
</dbReference>
<dbReference type="Proteomes" id="UP001291309">
    <property type="component" value="Unassembled WGS sequence"/>
</dbReference>
<organism evidence="6 7">
    <name type="scientific">Hyalangium rubrum</name>
    <dbReference type="NCBI Taxonomy" id="3103134"/>
    <lineage>
        <taxon>Bacteria</taxon>
        <taxon>Pseudomonadati</taxon>
        <taxon>Myxococcota</taxon>
        <taxon>Myxococcia</taxon>
        <taxon>Myxococcales</taxon>
        <taxon>Cystobacterineae</taxon>
        <taxon>Archangiaceae</taxon>
        <taxon>Hyalangium</taxon>
    </lineage>
</organism>
<dbReference type="InterPro" id="IPR000847">
    <property type="entry name" value="LysR_HTH_N"/>
</dbReference>
<dbReference type="EMBL" id="JAXIVS010000018">
    <property type="protein sequence ID" value="MDY7232170.1"/>
    <property type="molecule type" value="Genomic_DNA"/>
</dbReference>
<dbReference type="PANTHER" id="PTHR30579">
    <property type="entry name" value="TRANSCRIPTIONAL REGULATOR"/>
    <property type="match status" value="1"/>
</dbReference>
<protein>
    <submittedName>
        <fullName evidence="6">LysR family transcriptional regulator</fullName>
    </submittedName>
</protein>
<dbReference type="SUPFAM" id="SSF46785">
    <property type="entry name" value="Winged helix' DNA-binding domain"/>
    <property type="match status" value="1"/>
</dbReference>
<keyword evidence="7" id="KW-1185">Reference proteome</keyword>
<dbReference type="Pfam" id="PF03466">
    <property type="entry name" value="LysR_substrate"/>
    <property type="match status" value="1"/>
</dbReference>
<evidence type="ECO:0000256" key="4">
    <source>
        <dbReference type="ARBA" id="ARBA00023163"/>
    </source>
</evidence>
<accession>A0ABU5HFX7</accession>
<sequence>MSIRYELLRTFVAAAEAGTFAAAASREHVSVSAISQKVRALEAQLGQPLFERLGRRVRLLPSGTTLLETLKPELARIDDALASLREDFTQVRGRVCVGAPRPFWAHGLRSRLPPLLAAHDGLQVDVEFNVPSVLERRLHEGALDLVILGRPAQLPGIKTVPLARETFVAVGAPAYVKRWGQPRTLTDFQAQRWAVFDQDMAMHLPWWRASFGPKAALPERIVCRMASLEELLALAEASVALVVLPDYLVTAALAERRVLLLEPAPGQHARQRAAGNTLFLAWREGMKESARLRAVRQALSTTVKRESARRG</sequence>
<comment type="similarity">
    <text evidence="1">Belongs to the LysR transcriptional regulatory family.</text>
</comment>